<keyword evidence="1" id="KW-0472">Membrane</keyword>
<name>A0A6A6I8E5_9PLEO</name>
<organism evidence="2 3">
    <name type="scientific">Trematosphaeria pertusa</name>
    <dbReference type="NCBI Taxonomy" id="390896"/>
    <lineage>
        <taxon>Eukaryota</taxon>
        <taxon>Fungi</taxon>
        <taxon>Dikarya</taxon>
        <taxon>Ascomycota</taxon>
        <taxon>Pezizomycotina</taxon>
        <taxon>Dothideomycetes</taxon>
        <taxon>Pleosporomycetidae</taxon>
        <taxon>Pleosporales</taxon>
        <taxon>Massarineae</taxon>
        <taxon>Trematosphaeriaceae</taxon>
        <taxon>Trematosphaeria</taxon>
    </lineage>
</organism>
<dbReference type="RefSeq" id="XP_033681362.1">
    <property type="nucleotide sequence ID" value="XM_033822939.1"/>
</dbReference>
<dbReference type="Proteomes" id="UP000800094">
    <property type="component" value="Unassembled WGS sequence"/>
</dbReference>
<accession>A0A6A6I8E5</accession>
<dbReference type="EMBL" id="ML987199">
    <property type="protein sequence ID" value="KAF2246358.1"/>
    <property type="molecule type" value="Genomic_DNA"/>
</dbReference>
<feature type="transmembrane region" description="Helical" evidence="1">
    <location>
        <begin position="256"/>
        <end position="276"/>
    </location>
</feature>
<gene>
    <name evidence="2" type="ORF">BU26DRAFT_410791</name>
</gene>
<keyword evidence="3" id="KW-1185">Reference proteome</keyword>
<feature type="non-terminal residue" evidence="2">
    <location>
        <position position="1"/>
    </location>
</feature>
<feature type="non-terminal residue" evidence="2">
    <location>
        <position position="281"/>
    </location>
</feature>
<proteinExistence type="predicted"/>
<keyword evidence="1" id="KW-1133">Transmembrane helix</keyword>
<reference evidence="2" key="1">
    <citation type="journal article" date="2020" name="Stud. Mycol.">
        <title>101 Dothideomycetes genomes: a test case for predicting lifestyles and emergence of pathogens.</title>
        <authorList>
            <person name="Haridas S."/>
            <person name="Albert R."/>
            <person name="Binder M."/>
            <person name="Bloem J."/>
            <person name="Labutti K."/>
            <person name="Salamov A."/>
            <person name="Andreopoulos B."/>
            <person name="Baker S."/>
            <person name="Barry K."/>
            <person name="Bills G."/>
            <person name="Bluhm B."/>
            <person name="Cannon C."/>
            <person name="Castanera R."/>
            <person name="Culley D."/>
            <person name="Daum C."/>
            <person name="Ezra D."/>
            <person name="Gonzalez J."/>
            <person name="Henrissat B."/>
            <person name="Kuo A."/>
            <person name="Liang C."/>
            <person name="Lipzen A."/>
            <person name="Lutzoni F."/>
            <person name="Magnuson J."/>
            <person name="Mondo S."/>
            <person name="Nolan M."/>
            <person name="Ohm R."/>
            <person name="Pangilinan J."/>
            <person name="Park H.-J."/>
            <person name="Ramirez L."/>
            <person name="Alfaro M."/>
            <person name="Sun H."/>
            <person name="Tritt A."/>
            <person name="Yoshinaga Y."/>
            <person name="Zwiers L.-H."/>
            <person name="Turgeon B."/>
            <person name="Goodwin S."/>
            <person name="Spatafora J."/>
            <person name="Crous P."/>
            <person name="Grigoriev I."/>
        </authorList>
    </citation>
    <scope>NUCLEOTIDE SEQUENCE</scope>
    <source>
        <strain evidence="2">CBS 122368</strain>
    </source>
</reference>
<evidence type="ECO:0000256" key="1">
    <source>
        <dbReference type="SAM" id="Phobius"/>
    </source>
</evidence>
<dbReference type="OrthoDB" id="5429716at2759"/>
<protein>
    <submittedName>
        <fullName evidence="2">Uncharacterized protein</fullName>
    </submittedName>
</protein>
<evidence type="ECO:0000313" key="2">
    <source>
        <dbReference type="EMBL" id="KAF2246358.1"/>
    </source>
</evidence>
<sequence>LGPLTTTFVAPSHCSRNALACPTCTNAIRGQSCRVNGATVTAEDDTGCWPRATAYPDNGQGPGKAPLFGMGFYSPGIACPTGFTSACTAVSQTDGQSSEAAPQVTGRFQWPLVAGETAVGCCPTGYSCAIDGGVQTCHLEVTSTQFDAMTCNGVTEGDLNGFKVPFTSGTQTVGTMHLFAPLIQINHQATDLPEEVGAEDETSAAASATSLLTMSLEPSSTPADRFAIPTLSSDILPERPDSIGDDDHRLPTGTKIGIACAPLMGAAIILGIMAYFKWKKR</sequence>
<keyword evidence="1" id="KW-0812">Transmembrane</keyword>
<evidence type="ECO:0000313" key="3">
    <source>
        <dbReference type="Proteomes" id="UP000800094"/>
    </source>
</evidence>
<dbReference type="AlphaFoldDB" id="A0A6A6I8E5"/>
<dbReference type="GeneID" id="54576269"/>